<keyword evidence="2" id="KW-1185">Reference proteome</keyword>
<protein>
    <submittedName>
        <fullName evidence="1">(apollo) hypothetical protein</fullName>
    </submittedName>
</protein>
<dbReference type="Proteomes" id="UP000691718">
    <property type="component" value="Unassembled WGS sequence"/>
</dbReference>
<name>A0A8S3WTQ7_PARAO</name>
<reference evidence="1" key="1">
    <citation type="submission" date="2021-04" db="EMBL/GenBank/DDBJ databases">
        <authorList>
            <person name="Tunstrom K."/>
        </authorList>
    </citation>
    <scope>NUCLEOTIDE SEQUENCE</scope>
</reference>
<dbReference type="OrthoDB" id="10072016at2759"/>
<evidence type="ECO:0000313" key="2">
    <source>
        <dbReference type="Proteomes" id="UP000691718"/>
    </source>
</evidence>
<evidence type="ECO:0000313" key="1">
    <source>
        <dbReference type="EMBL" id="CAG4981891.1"/>
    </source>
</evidence>
<gene>
    <name evidence="1" type="ORF">PAPOLLO_LOCUS10335</name>
</gene>
<dbReference type="AlphaFoldDB" id="A0A8S3WTQ7"/>
<organism evidence="1 2">
    <name type="scientific">Parnassius apollo</name>
    <name type="common">Apollo butterfly</name>
    <name type="synonym">Papilio apollo</name>
    <dbReference type="NCBI Taxonomy" id="110799"/>
    <lineage>
        <taxon>Eukaryota</taxon>
        <taxon>Metazoa</taxon>
        <taxon>Ecdysozoa</taxon>
        <taxon>Arthropoda</taxon>
        <taxon>Hexapoda</taxon>
        <taxon>Insecta</taxon>
        <taxon>Pterygota</taxon>
        <taxon>Neoptera</taxon>
        <taxon>Endopterygota</taxon>
        <taxon>Lepidoptera</taxon>
        <taxon>Glossata</taxon>
        <taxon>Ditrysia</taxon>
        <taxon>Papilionoidea</taxon>
        <taxon>Papilionidae</taxon>
        <taxon>Parnassiinae</taxon>
        <taxon>Parnassini</taxon>
        <taxon>Parnassius</taxon>
        <taxon>Parnassius</taxon>
    </lineage>
</organism>
<comment type="caution">
    <text evidence="1">The sequence shown here is derived from an EMBL/GenBank/DDBJ whole genome shotgun (WGS) entry which is preliminary data.</text>
</comment>
<accession>A0A8S3WTQ7</accession>
<dbReference type="EMBL" id="CAJQZP010000738">
    <property type="protein sequence ID" value="CAG4981891.1"/>
    <property type="molecule type" value="Genomic_DNA"/>
</dbReference>
<sequence>MKSQGGQRALSDEAEKYIIKYINICSEWGYPFDTYDLRIIIKRYLDRVGIEVKKFKNNLPGVVYIECFLKRHKKEISERISQNIKRSRAAVSPQIIEEYFRQLENSLKDVPLCNIVNYDESNLADDPGKKKVLTKRGVKYLERVMNHTKSSTSLMMAAFADGTLLPCYVVYKAGNLYNTWTTNGHGGRDLEKVMGPMV</sequence>
<proteinExistence type="predicted"/>